<protein>
    <submittedName>
        <fullName evidence="1">Uncharacterized protein</fullName>
    </submittedName>
</protein>
<name>A0A383C5S8_9ZZZZ</name>
<feature type="non-terminal residue" evidence="1">
    <location>
        <position position="48"/>
    </location>
</feature>
<proteinExistence type="predicted"/>
<evidence type="ECO:0000313" key="1">
    <source>
        <dbReference type="EMBL" id="SVE26985.1"/>
    </source>
</evidence>
<gene>
    <name evidence="1" type="ORF">METZ01_LOCUS479839</name>
</gene>
<dbReference type="EMBL" id="UINC01205698">
    <property type="protein sequence ID" value="SVE26985.1"/>
    <property type="molecule type" value="Genomic_DNA"/>
</dbReference>
<dbReference type="AlphaFoldDB" id="A0A383C5S8"/>
<sequence>MYRAILPLTHRGDLEICGRENRTGECFGGGAPLRWAAIAPLAPSTCRL</sequence>
<organism evidence="1">
    <name type="scientific">marine metagenome</name>
    <dbReference type="NCBI Taxonomy" id="408172"/>
    <lineage>
        <taxon>unclassified sequences</taxon>
        <taxon>metagenomes</taxon>
        <taxon>ecological metagenomes</taxon>
    </lineage>
</organism>
<accession>A0A383C5S8</accession>
<reference evidence="1" key="1">
    <citation type="submission" date="2018-05" db="EMBL/GenBank/DDBJ databases">
        <authorList>
            <person name="Lanie J.A."/>
            <person name="Ng W.-L."/>
            <person name="Kazmierczak K.M."/>
            <person name="Andrzejewski T.M."/>
            <person name="Davidsen T.M."/>
            <person name="Wayne K.J."/>
            <person name="Tettelin H."/>
            <person name="Glass J.I."/>
            <person name="Rusch D."/>
            <person name="Podicherti R."/>
            <person name="Tsui H.-C.T."/>
            <person name="Winkler M.E."/>
        </authorList>
    </citation>
    <scope>NUCLEOTIDE SEQUENCE</scope>
</reference>